<evidence type="ECO:0000313" key="3">
    <source>
        <dbReference type="Proteomes" id="UP001383192"/>
    </source>
</evidence>
<feature type="region of interest" description="Disordered" evidence="1">
    <location>
        <begin position="697"/>
        <end position="761"/>
    </location>
</feature>
<proteinExistence type="predicted"/>
<accession>A0AAW0B4C6</accession>
<sequence>MPIVCLCIDANFRLKEQLVSSHSRDPSLNDGLGYFVKRRDYEKYVLQNPEGDEITTCVPLAALAKQNTKFSKGLRYTGVGGVCCGRSDMFVKLGNLHKGERYRNMDYIVGVAMRDFLELLRALLIYDIACQWFVHLYERVHKWPGEVRWPSHTSMEILPAIGKLHEPGHKQGGDHQQFNLNLINGAGKTDGESMERIWGEHNNLGNATKTMGPGSREDNIDAAAGGWNWEKYIAMAHEGLTANLPVELVEKWEAMCMEWEKAPYPKRDILNPYHVEEEFISEEKALQELSIEEERRVQAGGSQYHAISAPQFVVMALGILDTQDKLRQKVQDQKREGTIIQSRKLTDERNALRRRLQVFQDIQPIYMPGLLHHLEDTKQQEDTHSTQPEDVKLWLPSDLPASIINKICTPGMRAVEAKLQRARCFDSLHGVRHTLRVKSRMMLFRNTNVRGQRQSGKSREIVNRVVRRARWYTLRYRKARAAYHMLVGTGPWEKTLKPLRNEDVRSYCDPALVKIGSGRKGNDEEDKEEAVRLEQLKDYQEVIAEEERSDGDGELELPAEELDLIHPDRQQWEHRSKHGTGETRKELSWIWVSGGKIELEDGADENENEVLRSEWCKSRARARRAQEEVLLVEEEMRRTLEFLEWRAQEWESCAEVVMGWGEDEHEGSRAYALAQANVQRALKVAFHGEWKKTLVEVEESEELEEEDSADYEAVNDESADDEASDDDEELEGMPDVDEDLELGADGDESQTEEWDPETDGF</sequence>
<name>A0AAW0B4C6_9AGAR</name>
<keyword evidence="3" id="KW-1185">Reference proteome</keyword>
<dbReference type="AlphaFoldDB" id="A0AAW0B4C6"/>
<dbReference type="InterPro" id="IPR040521">
    <property type="entry name" value="KDZ"/>
</dbReference>
<dbReference type="Pfam" id="PF18758">
    <property type="entry name" value="KDZ"/>
    <property type="match status" value="1"/>
</dbReference>
<dbReference type="PANTHER" id="PTHR33104">
    <property type="entry name" value="SI:DKEY-29D5.2"/>
    <property type="match status" value="1"/>
</dbReference>
<dbReference type="Proteomes" id="UP001383192">
    <property type="component" value="Unassembled WGS sequence"/>
</dbReference>
<protein>
    <submittedName>
        <fullName evidence="2">Uncharacterized protein</fullName>
    </submittedName>
</protein>
<reference evidence="2 3" key="1">
    <citation type="submission" date="2024-01" db="EMBL/GenBank/DDBJ databases">
        <title>A draft genome for a cacao thread blight-causing isolate of Paramarasmius palmivorus.</title>
        <authorList>
            <person name="Baruah I.K."/>
            <person name="Bukari Y."/>
            <person name="Amoako-Attah I."/>
            <person name="Meinhardt L.W."/>
            <person name="Bailey B.A."/>
            <person name="Cohen S.P."/>
        </authorList>
    </citation>
    <scope>NUCLEOTIDE SEQUENCE [LARGE SCALE GENOMIC DNA]</scope>
    <source>
        <strain evidence="2 3">GH-12</strain>
    </source>
</reference>
<evidence type="ECO:0000313" key="2">
    <source>
        <dbReference type="EMBL" id="KAK7019683.1"/>
    </source>
</evidence>
<evidence type="ECO:0000256" key="1">
    <source>
        <dbReference type="SAM" id="MobiDB-lite"/>
    </source>
</evidence>
<dbReference type="PANTHER" id="PTHR33104:SF2">
    <property type="entry name" value="CXC3 LIKE CYSTEINE CLUSTER DOMAIN-CONTAINING PROTEIN"/>
    <property type="match status" value="1"/>
</dbReference>
<comment type="caution">
    <text evidence="2">The sequence shown here is derived from an EMBL/GenBank/DDBJ whole genome shotgun (WGS) entry which is preliminary data.</text>
</comment>
<gene>
    <name evidence="2" type="ORF">VNI00_018005</name>
</gene>
<organism evidence="2 3">
    <name type="scientific">Paramarasmius palmivorus</name>
    <dbReference type="NCBI Taxonomy" id="297713"/>
    <lineage>
        <taxon>Eukaryota</taxon>
        <taxon>Fungi</taxon>
        <taxon>Dikarya</taxon>
        <taxon>Basidiomycota</taxon>
        <taxon>Agaricomycotina</taxon>
        <taxon>Agaricomycetes</taxon>
        <taxon>Agaricomycetidae</taxon>
        <taxon>Agaricales</taxon>
        <taxon>Marasmiineae</taxon>
        <taxon>Marasmiaceae</taxon>
        <taxon>Paramarasmius</taxon>
    </lineage>
</organism>
<dbReference type="EMBL" id="JAYKXP010000204">
    <property type="protein sequence ID" value="KAK7019683.1"/>
    <property type="molecule type" value="Genomic_DNA"/>
</dbReference>